<accession>A0A9X2AC55</accession>
<comment type="caution">
    <text evidence="8">The sequence shown here is derived from an EMBL/GenBank/DDBJ whole genome shotgun (WGS) entry which is preliminary data.</text>
</comment>
<evidence type="ECO:0000259" key="7">
    <source>
        <dbReference type="SMART" id="SM00471"/>
    </source>
</evidence>
<evidence type="ECO:0000256" key="2">
    <source>
        <dbReference type="ARBA" id="ARBA00022723"/>
    </source>
</evidence>
<evidence type="ECO:0000313" key="9">
    <source>
        <dbReference type="Proteomes" id="UP001139263"/>
    </source>
</evidence>
<keyword evidence="9" id="KW-1185">Reference proteome</keyword>
<keyword evidence="2" id="KW-0479">Metal-binding</keyword>
<dbReference type="RefSeq" id="WP_241711542.1">
    <property type="nucleotide sequence ID" value="NZ_JALBUF010000001.1"/>
</dbReference>
<evidence type="ECO:0000313" key="8">
    <source>
        <dbReference type="EMBL" id="MCI0181915.1"/>
    </source>
</evidence>
<evidence type="ECO:0000256" key="1">
    <source>
        <dbReference type="ARBA" id="ARBA00012506"/>
    </source>
</evidence>
<dbReference type="EC" id="3.6.1.41" evidence="1"/>
<keyword evidence="5" id="KW-0408">Iron</keyword>
<dbReference type="InterPro" id="IPR005249">
    <property type="entry name" value="YqeK"/>
</dbReference>
<gene>
    <name evidence="8" type="ORF">MM817_00162</name>
</gene>
<dbReference type="SUPFAM" id="SSF109604">
    <property type="entry name" value="HD-domain/PDEase-like"/>
    <property type="match status" value="1"/>
</dbReference>
<sequence length="199" mass="22058">MELDCTTGGVSAIVNDWYSLVKSRLTPKRFKHVEGVVYTAKLLAKQFGVDENQAMIAAWLHDIYRELDVETLTRLALEVDVTVPTTAPVTWHGPIAAKRLPLDFAVFDQEIQDAIASHTLGHPQMSAVAQVLYVADAIEPGRSYAGVDELRLAAQKSLPYAVACVADSAILFLVKQHLPICWETVEMRNQLWLGIDETN</sequence>
<reference evidence="8" key="1">
    <citation type="submission" date="2022-03" db="EMBL/GenBank/DDBJ databases">
        <title>Draft Genome Sequence of Firmicute Strain S0AB, a Heterotrophic Iron/Sulfur-Oxidizing Extreme Acidophile.</title>
        <authorList>
            <person name="Vergara E."/>
            <person name="Pakostova E."/>
            <person name="Johnson D.B."/>
            <person name="Holmes D.S."/>
        </authorList>
    </citation>
    <scope>NUCLEOTIDE SEQUENCE</scope>
    <source>
        <strain evidence="8">S0AB</strain>
    </source>
</reference>
<evidence type="ECO:0000256" key="4">
    <source>
        <dbReference type="ARBA" id="ARBA00022801"/>
    </source>
</evidence>
<dbReference type="SMART" id="SM00471">
    <property type="entry name" value="HDc"/>
    <property type="match status" value="1"/>
</dbReference>
<dbReference type="AlphaFoldDB" id="A0A9X2AC55"/>
<name>A0A9X2AC55_9BACL</name>
<dbReference type="CDD" id="cd00077">
    <property type="entry name" value="HDc"/>
    <property type="match status" value="1"/>
</dbReference>
<proteinExistence type="predicted"/>
<dbReference type="GO" id="GO:0000166">
    <property type="term" value="F:nucleotide binding"/>
    <property type="evidence" value="ECO:0007669"/>
    <property type="project" value="UniProtKB-KW"/>
</dbReference>
<dbReference type="PANTHER" id="PTHR35795">
    <property type="entry name" value="SLR1885 PROTEIN"/>
    <property type="match status" value="1"/>
</dbReference>
<dbReference type="Proteomes" id="UP001139263">
    <property type="component" value="Unassembled WGS sequence"/>
</dbReference>
<dbReference type="GO" id="GO:0046872">
    <property type="term" value="F:metal ion binding"/>
    <property type="evidence" value="ECO:0007669"/>
    <property type="project" value="UniProtKB-KW"/>
</dbReference>
<dbReference type="EMBL" id="JALBUF010000001">
    <property type="protein sequence ID" value="MCI0181915.1"/>
    <property type="molecule type" value="Genomic_DNA"/>
</dbReference>
<dbReference type="NCBIfam" id="TIGR00488">
    <property type="entry name" value="bis(5'-nucleosyl)-tetraphosphatase (symmetrical) YqeK"/>
    <property type="match status" value="1"/>
</dbReference>
<organism evidence="8 9">
    <name type="scientific">Sulfoacidibacillus ferrooxidans</name>
    <dbReference type="NCBI Taxonomy" id="2005001"/>
    <lineage>
        <taxon>Bacteria</taxon>
        <taxon>Bacillati</taxon>
        <taxon>Bacillota</taxon>
        <taxon>Bacilli</taxon>
        <taxon>Bacillales</taxon>
        <taxon>Alicyclobacillaceae</taxon>
        <taxon>Sulfoacidibacillus</taxon>
    </lineage>
</organism>
<dbReference type="InterPro" id="IPR051094">
    <property type="entry name" value="Diverse_Catalytic_Enzymes"/>
</dbReference>
<dbReference type="PANTHER" id="PTHR35795:SF1">
    <property type="entry name" value="BIS(5'-NUCLEOSYL)-TETRAPHOSPHATASE, SYMMETRICAL"/>
    <property type="match status" value="1"/>
</dbReference>
<evidence type="ECO:0000256" key="3">
    <source>
        <dbReference type="ARBA" id="ARBA00022741"/>
    </source>
</evidence>
<dbReference type="Gene3D" id="1.10.3210.10">
    <property type="entry name" value="Hypothetical protein af1432"/>
    <property type="match status" value="1"/>
</dbReference>
<dbReference type="Pfam" id="PF01966">
    <property type="entry name" value="HD"/>
    <property type="match status" value="1"/>
</dbReference>
<feature type="domain" description="HD/PDEase" evidence="7">
    <location>
        <begin position="25"/>
        <end position="150"/>
    </location>
</feature>
<keyword evidence="3" id="KW-0547">Nucleotide-binding</keyword>
<evidence type="ECO:0000256" key="6">
    <source>
        <dbReference type="ARBA" id="ARBA00049417"/>
    </source>
</evidence>
<dbReference type="InterPro" id="IPR003607">
    <property type="entry name" value="HD/PDEase_dom"/>
</dbReference>
<dbReference type="InterPro" id="IPR006674">
    <property type="entry name" value="HD_domain"/>
</dbReference>
<protein>
    <recommendedName>
        <fullName evidence="1">bis(5'-nucleosyl)-tetraphosphatase (symmetrical)</fullName>
        <ecNumber evidence="1">3.6.1.41</ecNumber>
    </recommendedName>
</protein>
<comment type="catalytic activity">
    <reaction evidence="6">
        <text>P(1),P(4)-bis(5'-adenosyl) tetraphosphate + H2O = 2 ADP + 2 H(+)</text>
        <dbReference type="Rhea" id="RHEA:24252"/>
        <dbReference type="ChEBI" id="CHEBI:15377"/>
        <dbReference type="ChEBI" id="CHEBI:15378"/>
        <dbReference type="ChEBI" id="CHEBI:58141"/>
        <dbReference type="ChEBI" id="CHEBI:456216"/>
        <dbReference type="EC" id="3.6.1.41"/>
    </reaction>
</comment>
<dbReference type="GO" id="GO:0008803">
    <property type="term" value="F:bis(5'-nucleosyl)-tetraphosphatase (symmetrical) activity"/>
    <property type="evidence" value="ECO:0007669"/>
    <property type="project" value="UniProtKB-EC"/>
</dbReference>
<evidence type="ECO:0000256" key="5">
    <source>
        <dbReference type="ARBA" id="ARBA00023004"/>
    </source>
</evidence>
<keyword evidence="4" id="KW-0378">Hydrolase</keyword>